<dbReference type="RefSeq" id="WP_185623617.1">
    <property type="nucleotide sequence ID" value="NZ_JABGBW010000001.1"/>
</dbReference>
<protein>
    <recommendedName>
        <fullName evidence="1">DUF6873 domain-containing protein</fullName>
    </recommendedName>
</protein>
<dbReference type="Pfam" id="PF21778">
    <property type="entry name" value="DUF6873"/>
    <property type="match status" value="1"/>
</dbReference>
<evidence type="ECO:0000313" key="3">
    <source>
        <dbReference type="Proteomes" id="UP000713904"/>
    </source>
</evidence>
<keyword evidence="3" id="KW-1185">Reference proteome</keyword>
<reference evidence="2 3" key="1">
    <citation type="submission" date="2020-05" db="EMBL/GenBank/DDBJ databases">
        <title>Draft genome of xy-202 and genomic insight in genome of the genus Peptostreptococcus.</title>
        <authorList>
            <person name="Zhang Z."/>
        </authorList>
    </citation>
    <scope>NUCLEOTIDE SEQUENCE [LARGE SCALE GENOMIC DNA]</scope>
    <source>
        <strain evidence="2 3">DSM 27025</strain>
    </source>
</reference>
<evidence type="ECO:0000259" key="1">
    <source>
        <dbReference type="Pfam" id="PF21778"/>
    </source>
</evidence>
<organism evidence="2 3">
    <name type="scientific">Peptostreptococcus canis</name>
    <dbReference type="NCBI Taxonomy" id="1159213"/>
    <lineage>
        <taxon>Bacteria</taxon>
        <taxon>Bacillati</taxon>
        <taxon>Bacillota</taxon>
        <taxon>Clostridia</taxon>
        <taxon>Peptostreptococcales</taxon>
        <taxon>Peptostreptococcaceae</taxon>
        <taxon>Peptostreptococcus</taxon>
    </lineage>
</organism>
<sequence>MNKEIMEKRKRYAIIDYRMDNPTRKSLLDEGFILIDSFKNNNVYNAINGHVDISLFYNGEIFVASKESYNYYYNALSMYNIDKKIISGNTYLNSKYPKDVRYNLCFSGKYSIGNFNYIDEKVIEVVEEYEKINVKQGYSNCSILAVDKKSFITSDSGIYNTLKSNGIDVLKISEGNISLFGMNYGFIGGASAVYGNKVYFFGNIKSHPDFKEILNFIDYRGKESIVLGDGILKDYGSMYIVD</sequence>
<gene>
    <name evidence="2" type="ORF">HLB29_02885</name>
</gene>
<proteinExistence type="predicted"/>
<name>A0ABR6TJQ1_9FIRM</name>
<dbReference type="EMBL" id="JABGBW010000001">
    <property type="protein sequence ID" value="MBC2575622.1"/>
    <property type="molecule type" value="Genomic_DNA"/>
</dbReference>
<dbReference type="Proteomes" id="UP000713904">
    <property type="component" value="Unassembled WGS sequence"/>
</dbReference>
<dbReference type="InterPro" id="IPR049238">
    <property type="entry name" value="DUF6873"/>
</dbReference>
<feature type="domain" description="DUF6873" evidence="1">
    <location>
        <begin position="14"/>
        <end position="238"/>
    </location>
</feature>
<evidence type="ECO:0000313" key="2">
    <source>
        <dbReference type="EMBL" id="MBC2575622.1"/>
    </source>
</evidence>
<comment type="caution">
    <text evidence="2">The sequence shown here is derived from an EMBL/GenBank/DDBJ whole genome shotgun (WGS) entry which is preliminary data.</text>
</comment>
<accession>A0ABR6TJQ1</accession>